<dbReference type="SMART" id="SM00490">
    <property type="entry name" value="HELICc"/>
    <property type="match status" value="1"/>
</dbReference>
<evidence type="ECO:0000313" key="6">
    <source>
        <dbReference type="EMBL" id="OGI51102.1"/>
    </source>
</evidence>
<accession>A0A1F6U1A5</accession>
<dbReference type="AlphaFoldDB" id="A0A1F6U1A5"/>
<dbReference type="Pfam" id="PF04408">
    <property type="entry name" value="WHD_HA2"/>
    <property type="match status" value="1"/>
</dbReference>
<dbReference type="SUPFAM" id="SSF52540">
    <property type="entry name" value="P-loop containing nucleoside triphosphate hydrolases"/>
    <property type="match status" value="2"/>
</dbReference>
<dbReference type="Pfam" id="PF24473">
    <property type="entry name" value="CON_HrpB"/>
    <property type="match status" value="1"/>
</dbReference>
<protein>
    <recommendedName>
        <fullName evidence="8">ATP-dependent helicase HrpB</fullName>
    </recommendedName>
</protein>
<dbReference type="GO" id="GO:0004386">
    <property type="term" value="F:helicase activity"/>
    <property type="evidence" value="ECO:0007669"/>
    <property type="project" value="UniProtKB-KW"/>
</dbReference>
<dbReference type="PANTHER" id="PTHR43519:SF1">
    <property type="entry name" value="ATP-DEPENDENT RNA HELICASE HRPB"/>
    <property type="match status" value="1"/>
</dbReference>
<dbReference type="InterPro" id="IPR001650">
    <property type="entry name" value="Helicase_C-like"/>
</dbReference>
<comment type="caution">
    <text evidence="6">The sequence shown here is derived from an EMBL/GenBank/DDBJ whole genome shotgun (WGS) entry which is preliminary data.</text>
</comment>
<feature type="domain" description="Helicase C-terminal" evidence="5">
    <location>
        <begin position="157"/>
        <end position="321"/>
    </location>
</feature>
<feature type="region of interest" description="Disordered" evidence="3">
    <location>
        <begin position="808"/>
        <end position="835"/>
    </location>
</feature>
<dbReference type="STRING" id="1817768.A3A87_00640"/>
<proteinExistence type="predicted"/>
<evidence type="ECO:0000256" key="3">
    <source>
        <dbReference type="SAM" id="MobiDB-lite"/>
    </source>
</evidence>
<dbReference type="PIRSF" id="PIRSF005496">
    <property type="entry name" value="ATP_hel_hrpB"/>
    <property type="match status" value="1"/>
</dbReference>
<reference evidence="6 7" key="1">
    <citation type="journal article" date="2016" name="Nat. Commun.">
        <title>Thousands of microbial genomes shed light on interconnected biogeochemical processes in an aquifer system.</title>
        <authorList>
            <person name="Anantharaman K."/>
            <person name="Brown C.T."/>
            <person name="Hug L.A."/>
            <person name="Sharon I."/>
            <person name="Castelle C.J."/>
            <person name="Probst A.J."/>
            <person name="Thomas B.C."/>
            <person name="Singh A."/>
            <person name="Wilkins M.J."/>
            <person name="Karaoz U."/>
            <person name="Brodie E.L."/>
            <person name="Williams K.H."/>
            <person name="Hubbard S.S."/>
            <person name="Banfield J.F."/>
        </authorList>
    </citation>
    <scope>NUCLEOTIDE SEQUENCE [LARGE SCALE GENOMIC DNA]</scope>
</reference>
<keyword evidence="2" id="KW-0547">Nucleotide-binding</keyword>
<dbReference type="Gene3D" id="1.20.120.1080">
    <property type="match status" value="1"/>
</dbReference>
<evidence type="ECO:0000259" key="5">
    <source>
        <dbReference type="PROSITE" id="PS51194"/>
    </source>
</evidence>
<feature type="domain" description="Helicase ATP-binding" evidence="4">
    <location>
        <begin position="1"/>
        <end position="131"/>
    </location>
</feature>
<dbReference type="InterPro" id="IPR056329">
    <property type="entry name" value="CON_HrpB"/>
</dbReference>
<dbReference type="CDD" id="cd18791">
    <property type="entry name" value="SF2_C_RHA"/>
    <property type="match status" value="1"/>
</dbReference>
<dbReference type="Gene3D" id="3.40.50.300">
    <property type="entry name" value="P-loop containing nucleotide triphosphate hydrolases"/>
    <property type="match status" value="3"/>
</dbReference>
<dbReference type="InterPro" id="IPR048333">
    <property type="entry name" value="HA2_WH"/>
</dbReference>
<evidence type="ECO:0000256" key="2">
    <source>
        <dbReference type="ARBA" id="ARBA00022806"/>
    </source>
</evidence>
<organism evidence="6 7">
    <name type="scientific">Candidatus Muproteobacteria bacterium RIFCSPLOWO2_01_FULL_60_18</name>
    <dbReference type="NCBI Taxonomy" id="1817768"/>
    <lineage>
        <taxon>Bacteria</taxon>
        <taxon>Pseudomonadati</taxon>
        <taxon>Pseudomonadota</taxon>
        <taxon>Candidatus Muproteobacteria</taxon>
    </lineage>
</organism>
<dbReference type="PROSITE" id="PS51192">
    <property type="entry name" value="HELICASE_ATP_BIND_1"/>
    <property type="match status" value="1"/>
</dbReference>
<evidence type="ECO:0000259" key="4">
    <source>
        <dbReference type="PROSITE" id="PS51192"/>
    </source>
</evidence>
<dbReference type="SMART" id="SM00847">
    <property type="entry name" value="HA2"/>
    <property type="match status" value="1"/>
</dbReference>
<gene>
    <name evidence="6" type="ORF">A3A87_00640</name>
</gene>
<dbReference type="InterPro" id="IPR013689">
    <property type="entry name" value="RNA_helicase_ATP-dep_HrpB_C"/>
</dbReference>
<keyword evidence="2" id="KW-0347">Helicase</keyword>
<dbReference type="GO" id="GO:0016787">
    <property type="term" value="F:hydrolase activity"/>
    <property type="evidence" value="ECO:0007669"/>
    <property type="project" value="UniProtKB-KW"/>
</dbReference>
<dbReference type="InterPro" id="IPR027417">
    <property type="entry name" value="P-loop_NTPase"/>
</dbReference>
<evidence type="ECO:0000313" key="7">
    <source>
        <dbReference type="Proteomes" id="UP000179037"/>
    </source>
</evidence>
<sequence length="835" mass="91755">MIGEKLPVDEILPSLRQSLAAHQAMVLQAPPGAGKTTHVPLALLNETWLAGRSILILEPRRLAADPELKNVGLVIFDEFHERHLHADLALALCLDSQKALREDLKILVMSATLDGAAVSKLLNDAPIVTSHGRRYPVDIRYLPRDPEGPLAQTACDVVMDALEKHAGDVLVFLPGAWEIRRAQELLQARLGSRADVFPLYGDLPWETQDRAIQPSSGRRKIVLATPIAETSLTIEGVRVVVDGGFARVPQFDAGSGLSRLTTVRISRASSEQRAGRAGRLAPGVCYRLWSETTQRGLVPRSLPEIRGADLAPLALELSAWGVRDAGTLSWLDAPPEAAMNQARELLAELDAVDTAGRITETGRAMARLPLHPRLSHMLFAAEKLGLGSLACDVAALLSERDILTGEARRSADFTQRVEALHAFRQHGRAGAPSHQADANACARVNQAAQQFQRLLASASSMQKKSPLPHGRGGEGEGEGVGLLLALAYPDRVALARAAGDTRYLLASGRGARLPESEIRLRQPCIVAANISAGDAQGRASVGRSQLPASRDIRTSLYSTGGRMPGATETEGLIYSAAPLELDALREHLATHIQTQDVVRWDSPQQIVIARREERFGALVLEGKPLTQADPEKIRVAMLEGIRRLGIEALPWTRAAREWQTRVLSLRQWLPQENWPDVSDAALRETLEEWLGPYLDGMSRRDHLARLDLLAILKARLDWDMGRRLEEGAPTHLEVPSGSHVRLEYIPGESPVLKVKLQEMFGLADTPRVAWGKVPVTLHLLSPAQRPIQVTQDLRGFWERTYPEVKKELKGKYPKHPWPDDPWSATPTRRAKKRRS</sequence>
<evidence type="ECO:0000256" key="1">
    <source>
        <dbReference type="ARBA" id="ARBA00022801"/>
    </source>
</evidence>
<dbReference type="EMBL" id="MFTC01000051">
    <property type="protein sequence ID" value="OGI51102.1"/>
    <property type="molecule type" value="Genomic_DNA"/>
</dbReference>
<dbReference type="InterPro" id="IPR014001">
    <property type="entry name" value="Helicase_ATP-bd"/>
</dbReference>
<dbReference type="PANTHER" id="PTHR43519">
    <property type="entry name" value="ATP-DEPENDENT RNA HELICASE HRPB"/>
    <property type="match status" value="1"/>
</dbReference>
<name>A0A1F6U1A5_9PROT</name>
<keyword evidence="2" id="KW-0067">ATP-binding</keyword>
<dbReference type="Proteomes" id="UP000179037">
    <property type="component" value="Unassembled WGS sequence"/>
</dbReference>
<dbReference type="PROSITE" id="PS51194">
    <property type="entry name" value="HELICASE_CTER"/>
    <property type="match status" value="1"/>
</dbReference>
<keyword evidence="1" id="KW-0378">Hydrolase</keyword>
<dbReference type="InterPro" id="IPR007502">
    <property type="entry name" value="Helicase-assoc_dom"/>
</dbReference>
<dbReference type="Pfam" id="PF08482">
    <property type="entry name" value="HrpB_C"/>
    <property type="match status" value="1"/>
</dbReference>
<dbReference type="Pfam" id="PF00271">
    <property type="entry name" value="Helicase_C"/>
    <property type="match status" value="1"/>
</dbReference>
<dbReference type="InterPro" id="IPR010225">
    <property type="entry name" value="HrpB"/>
</dbReference>
<evidence type="ECO:0008006" key="8">
    <source>
        <dbReference type="Google" id="ProtNLM"/>
    </source>
</evidence>